<dbReference type="Proteomes" id="UP000275078">
    <property type="component" value="Unassembled WGS sequence"/>
</dbReference>
<evidence type="ECO:0000313" key="1">
    <source>
        <dbReference type="EMBL" id="RPA84371.1"/>
    </source>
</evidence>
<reference evidence="1 2" key="1">
    <citation type="journal article" date="2018" name="Nat. Ecol. Evol.">
        <title>Pezizomycetes genomes reveal the molecular basis of ectomycorrhizal truffle lifestyle.</title>
        <authorList>
            <person name="Murat C."/>
            <person name="Payen T."/>
            <person name="Noel B."/>
            <person name="Kuo A."/>
            <person name="Morin E."/>
            <person name="Chen J."/>
            <person name="Kohler A."/>
            <person name="Krizsan K."/>
            <person name="Balestrini R."/>
            <person name="Da Silva C."/>
            <person name="Montanini B."/>
            <person name="Hainaut M."/>
            <person name="Levati E."/>
            <person name="Barry K.W."/>
            <person name="Belfiori B."/>
            <person name="Cichocki N."/>
            <person name="Clum A."/>
            <person name="Dockter R.B."/>
            <person name="Fauchery L."/>
            <person name="Guy J."/>
            <person name="Iotti M."/>
            <person name="Le Tacon F."/>
            <person name="Lindquist E.A."/>
            <person name="Lipzen A."/>
            <person name="Malagnac F."/>
            <person name="Mello A."/>
            <person name="Molinier V."/>
            <person name="Miyauchi S."/>
            <person name="Poulain J."/>
            <person name="Riccioni C."/>
            <person name="Rubini A."/>
            <person name="Sitrit Y."/>
            <person name="Splivallo R."/>
            <person name="Traeger S."/>
            <person name="Wang M."/>
            <person name="Zifcakova L."/>
            <person name="Wipf D."/>
            <person name="Zambonelli A."/>
            <person name="Paolocci F."/>
            <person name="Nowrousian M."/>
            <person name="Ottonello S."/>
            <person name="Baldrian P."/>
            <person name="Spatafora J.W."/>
            <person name="Henrissat B."/>
            <person name="Nagy L.G."/>
            <person name="Aury J.M."/>
            <person name="Wincker P."/>
            <person name="Grigoriev I.V."/>
            <person name="Bonfante P."/>
            <person name="Martin F.M."/>
        </authorList>
    </citation>
    <scope>NUCLEOTIDE SEQUENCE [LARGE SCALE GENOMIC DNA]</scope>
    <source>
        <strain evidence="1 2">RN42</strain>
    </source>
</reference>
<name>A0A3N4IJL8_ASCIM</name>
<keyword evidence="2" id="KW-1185">Reference proteome</keyword>
<dbReference type="AlphaFoldDB" id="A0A3N4IJL8"/>
<proteinExistence type="predicted"/>
<sequence>MTCPRGGFKRQLPFLFHLYRQCQDGTESKRIIHKFTFDKQKKQPPPQVSWVSVALDTFFSFRWPITPGIHITRLKIFGRLVWRKQTYLIPVPSFLQQRFFLRSAPSSNHRLFCSANYSFDSAHHSEKNIPTIEHLKRQKAPDVTRFRITNFGTGTIHLEIHTSQTDPL</sequence>
<organism evidence="1 2">
    <name type="scientific">Ascobolus immersus RN42</name>
    <dbReference type="NCBI Taxonomy" id="1160509"/>
    <lineage>
        <taxon>Eukaryota</taxon>
        <taxon>Fungi</taxon>
        <taxon>Dikarya</taxon>
        <taxon>Ascomycota</taxon>
        <taxon>Pezizomycotina</taxon>
        <taxon>Pezizomycetes</taxon>
        <taxon>Pezizales</taxon>
        <taxon>Ascobolaceae</taxon>
        <taxon>Ascobolus</taxon>
    </lineage>
</organism>
<evidence type="ECO:0000313" key="2">
    <source>
        <dbReference type="Proteomes" id="UP000275078"/>
    </source>
</evidence>
<gene>
    <name evidence="1" type="ORF">BJ508DRAFT_37394</name>
</gene>
<accession>A0A3N4IJL8</accession>
<dbReference type="EMBL" id="ML119659">
    <property type="protein sequence ID" value="RPA84371.1"/>
    <property type="molecule type" value="Genomic_DNA"/>
</dbReference>
<protein>
    <submittedName>
        <fullName evidence="1">Uncharacterized protein</fullName>
    </submittedName>
</protein>